<keyword evidence="7" id="KW-0472">Membrane</keyword>
<dbReference type="PROSITE" id="PS50222">
    <property type="entry name" value="EF_HAND_2"/>
    <property type="match status" value="1"/>
</dbReference>
<evidence type="ECO:0000256" key="6">
    <source>
        <dbReference type="ARBA" id="ARBA00023054"/>
    </source>
</evidence>
<feature type="domain" description="FIP-RBD" evidence="10">
    <location>
        <begin position="1506"/>
        <end position="1568"/>
    </location>
</feature>
<dbReference type="Gene3D" id="1.10.238.10">
    <property type="entry name" value="EF-hand"/>
    <property type="match status" value="1"/>
</dbReference>
<evidence type="ECO:0000256" key="7">
    <source>
        <dbReference type="ARBA" id="ARBA00023136"/>
    </source>
</evidence>
<dbReference type="PROSITE" id="PS51511">
    <property type="entry name" value="FIP_RBD"/>
    <property type="match status" value="1"/>
</dbReference>
<organism evidence="11 12">
    <name type="scientific">Pelobates cultripes</name>
    <name type="common">Western spadefoot toad</name>
    <dbReference type="NCBI Taxonomy" id="61616"/>
    <lineage>
        <taxon>Eukaryota</taxon>
        <taxon>Metazoa</taxon>
        <taxon>Chordata</taxon>
        <taxon>Craniata</taxon>
        <taxon>Vertebrata</taxon>
        <taxon>Euteleostomi</taxon>
        <taxon>Amphibia</taxon>
        <taxon>Batrachia</taxon>
        <taxon>Anura</taxon>
        <taxon>Pelobatoidea</taxon>
        <taxon>Pelobatidae</taxon>
        <taxon>Pelobates</taxon>
    </lineage>
</organism>
<dbReference type="Proteomes" id="UP001295444">
    <property type="component" value="Chromosome 07"/>
</dbReference>
<comment type="subcellular location">
    <subcellularLocation>
        <location evidence="2">Cleavage furrow</location>
    </subcellularLocation>
    <subcellularLocation>
        <location evidence="1">Midbody</location>
    </subcellularLocation>
    <subcellularLocation>
        <location evidence="3">Recycling endosome membrane</location>
        <topology evidence="3">Peripheral membrane protein</topology>
    </subcellularLocation>
</comment>
<dbReference type="EMBL" id="OW240918">
    <property type="protein sequence ID" value="CAH2307546.1"/>
    <property type="molecule type" value="Genomic_DNA"/>
</dbReference>
<evidence type="ECO:0000259" key="10">
    <source>
        <dbReference type="PROSITE" id="PS51511"/>
    </source>
</evidence>
<evidence type="ECO:0000256" key="2">
    <source>
        <dbReference type="ARBA" id="ARBA00004626"/>
    </source>
</evidence>
<dbReference type="GO" id="GO:0005509">
    <property type="term" value="F:calcium ion binding"/>
    <property type="evidence" value="ECO:0007669"/>
    <property type="project" value="InterPro"/>
</dbReference>
<dbReference type="GO" id="GO:0032154">
    <property type="term" value="C:cleavage furrow"/>
    <property type="evidence" value="ECO:0007669"/>
    <property type="project" value="UniProtKB-SubCell"/>
</dbReference>
<dbReference type="PANTHER" id="PTHR15726:SF6">
    <property type="entry name" value="RAB11 FAMILY-INTERACTING PROTEIN 3"/>
    <property type="match status" value="1"/>
</dbReference>
<dbReference type="SUPFAM" id="SSF144270">
    <property type="entry name" value="Eferin C-derminal domain-like"/>
    <property type="match status" value="1"/>
</dbReference>
<dbReference type="Gene3D" id="1.20.5.2440">
    <property type="match status" value="1"/>
</dbReference>
<dbReference type="FunFam" id="1.20.5.2440:FF:000001">
    <property type="entry name" value="RAB11 family interacting protein 4"/>
    <property type="match status" value="1"/>
</dbReference>
<proteinExistence type="predicted"/>
<dbReference type="GO" id="GO:0032465">
    <property type="term" value="P:regulation of cytokinesis"/>
    <property type="evidence" value="ECO:0007669"/>
    <property type="project" value="TreeGrafter"/>
</dbReference>
<keyword evidence="12" id="KW-1185">Reference proteome</keyword>
<evidence type="ECO:0000313" key="12">
    <source>
        <dbReference type="Proteomes" id="UP001295444"/>
    </source>
</evidence>
<dbReference type="PANTHER" id="PTHR15726">
    <property type="entry name" value="RAB11-FAMILY INTERACTING PROTEIN"/>
    <property type="match status" value="1"/>
</dbReference>
<dbReference type="InterPro" id="IPR011992">
    <property type="entry name" value="EF-hand-dom_pair"/>
</dbReference>
<name>A0AAD1WIE7_PELCU</name>
<gene>
    <name evidence="11" type="ORF">PECUL_23A022787</name>
</gene>
<feature type="domain" description="EF-hand" evidence="9">
    <location>
        <begin position="979"/>
        <end position="1014"/>
    </location>
</feature>
<dbReference type="GO" id="GO:0055038">
    <property type="term" value="C:recycling endosome membrane"/>
    <property type="evidence" value="ECO:0007669"/>
    <property type="project" value="UniProtKB-SubCell"/>
</dbReference>
<keyword evidence="6" id="KW-0175">Coiled coil</keyword>
<dbReference type="Pfam" id="PF09457">
    <property type="entry name" value="RBD-FIP"/>
    <property type="match status" value="1"/>
</dbReference>
<reference evidence="11" key="1">
    <citation type="submission" date="2022-03" db="EMBL/GenBank/DDBJ databases">
        <authorList>
            <person name="Alioto T."/>
            <person name="Alioto T."/>
            <person name="Gomez Garrido J."/>
        </authorList>
    </citation>
    <scope>NUCLEOTIDE SEQUENCE</scope>
</reference>
<dbReference type="GO" id="GO:0030139">
    <property type="term" value="C:endocytic vesicle"/>
    <property type="evidence" value="ECO:0007669"/>
    <property type="project" value="TreeGrafter"/>
</dbReference>
<dbReference type="InterPro" id="IPR002048">
    <property type="entry name" value="EF_hand_dom"/>
</dbReference>
<feature type="region of interest" description="Disordered" evidence="8">
    <location>
        <begin position="1233"/>
        <end position="1253"/>
    </location>
</feature>
<sequence length="1570" mass="175488">MALFESCLTPDSGQLIMSESGLTSGTDSADMYESVVAPGTDQQAIIESSLSSDSDSELGPYIDQFESNLEPENDLEDPGDSGLTPEIDWLAQSELALALDTELAMALGTESVLSSDSDNLSQSETDLVTNKLSLPESSLSPDTELLAQPGAVVNTERPPLPENVLSYEEGHMSESDLAEFGIILDTEQLTTTRLSSVPDDEQLPQAKSALTQITTGLPLYESDLTPSTDKPTAVWAFTHDPNQLPFTKSDLTDENEHPHFVQYGLTPDTESPLLSQPVLTSSNVEFSSSKVCLSSEPNHYSLPECYFTPVDEKLPLSDICLSTVTKHQLQHQPSKLINAHPAEPTLSGYCVTGDNVCVPESEWFRNEDLPQTQLPLTNETEKFSLDESGFPPNQFPQIELSLTPYTENLPLSELHLPPKTDQLPLVQHLLDCAQVPLSSTGLLENCENEEQFLPNERAKQNPFKVHQIELGFSPMSDIFTSLSPETRELDCYEEDLFSLFCSDTTQELNLSSCTDHLTLSEDFLSLTEVFTHFEADLLNQQDEKEDQVGYQNSELSTHPVDQTYRAEQLDFAEFDPVCRTGQLLESLNENTSNSRTNVPVESISFSFDQSCTSVKTKQSTGDSFEDCLTPDCVDSSFKCLSTETDETPYLYLEFLFDPDRIPHEGDNVSFCINHTQIPPSSLDSSSENVELPSSSVADYLSVCRLNVENEHLPLSLSGSQMNSGFLSLSKIGSLVQHPVLPIASQLSPANLCSEDFPISQTLSDSSLDSSQMSQSNFKSPIEINQSQLGSLNENSRLPLIVVTNSLDESSQFNQVHSLDAKENMTQSLETFLPESVECSKPQIDVPLVPDLLPPCDIIEQLPLLRSVIPQETKYLPPTQAKSQLDDDDDFSPCELVDQSPQSQTVVPYEESQLTPTSAPVKLSLSFISSTYETDTLPSCEVTGQQPISTHDSSAPSTEELVCDPGLGFPLDTDSSCLGEEVLRLRAVFDALDRDKDGFVKMEDFVQFATVYGAEQVKYLTSYLDPAGLGVINFRDFYRGISEIQNEDLDLQLYDMGYPSEEEPACSVDFDDLAAFEVTEVTDSAYVGSESAYSECETFTDEDTGALAAQEDPETEGDGGVHQMHPRTPPEGLEISLCDISIVTANSQEEQFEDFGEGAEPDLYSSQCDEEEENSLPQPVCSSSRLNSSGAPVSERKLLAPPQCTSGGGLYCSQCHKHVNRLEDLSTRLRYLEMDSPDKRPSSRKEARRLHNSSFLAEDAMERHPTDLAYDETDLTDKVLYLEHRVTELEREASTTGEQQNRLRQENLHLLHRAHALEEQLKDQELRSDEVQNEETRKHRDELRKMERDRGFELSSLKARVQELEAENFELRSQLPTAKATTQRLEEENQKLRDQVEELRQQVKENKELNQKLGGRLNKEKHKQQSERERSQEVIEELRRELEQMQLMRLEMEHRLGLGNSAALQEYNSRTRETELEQEVRRLKQEQRTLKDQNEELNGQIINLSIQGAKNLFSTTFSDSLAAEISSVSRDELMEAIQKQEDINLRLQDYIDRIIVAIMETNPAILEVKIH</sequence>
<evidence type="ECO:0000313" key="11">
    <source>
        <dbReference type="EMBL" id="CAH2307546.1"/>
    </source>
</evidence>
<evidence type="ECO:0000256" key="5">
    <source>
        <dbReference type="ARBA" id="ARBA00022753"/>
    </source>
</evidence>
<evidence type="ECO:0000256" key="3">
    <source>
        <dbReference type="ARBA" id="ARBA00004654"/>
    </source>
</evidence>
<dbReference type="InterPro" id="IPR037245">
    <property type="entry name" value="FIP-RBD_C_sf"/>
</dbReference>
<feature type="compositionally biased region" description="Basic and acidic residues" evidence="8">
    <location>
        <begin position="1233"/>
        <end position="1244"/>
    </location>
</feature>
<dbReference type="Pfam" id="PF25450">
    <property type="entry name" value="Rab11-FIP3"/>
    <property type="match status" value="1"/>
</dbReference>
<feature type="compositionally biased region" description="Polar residues" evidence="8">
    <location>
        <begin position="1174"/>
        <end position="1187"/>
    </location>
</feature>
<protein>
    <submittedName>
        <fullName evidence="11">Rab11 family-interacting 3 isoform X1</fullName>
    </submittedName>
</protein>
<feature type="region of interest" description="Disordered" evidence="8">
    <location>
        <begin position="1109"/>
        <end position="1129"/>
    </location>
</feature>
<feature type="region of interest" description="Disordered" evidence="8">
    <location>
        <begin position="1320"/>
        <end position="1343"/>
    </location>
</feature>
<dbReference type="GO" id="GO:0030496">
    <property type="term" value="C:midbody"/>
    <property type="evidence" value="ECO:0007669"/>
    <property type="project" value="UniProtKB-SubCell"/>
</dbReference>
<dbReference type="InterPro" id="IPR051977">
    <property type="entry name" value="Rab11-interacting_regulator"/>
</dbReference>
<dbReference type="InterPro" id="IPR057316">
    <property type="entry name" value="Rab11-FIP3/4_dom"/>
</dbReference>
<keyword evidence="4" id="KW-0813">Transport</keyword>
<evidence type="ECO:0000259" key="9">
    <source>
        <dbReference type="PROSITE" id="PS50222"/>
    </source>
</evidence>
<evidence type="ECO:0000256" key="8">
    <source>
        <dbReference type="SAM" id="MobiDB-lite"/>
    </source>
</evidence>
<keyword evidence="5" id="KW-0967">Endosome</keyword>
<dbReference type="SUPFAM" id="SSF47473">
    <property type="entry name" value="EF-hand"/>
    <property type="match status" value="1"/>
</dbReference>
<feature type="region of interest" description="Disordered" evidence="8">
    <location>
        <begin position="1151"/>
        <end position="1187"/>
    </location>
</feature>
<evidence type="ECO:0000256" key="4">
    <source>
        <dbReference type="ARBA" id="ARBA00022448"/>
    </source>
</evidence>
<feature type="region of interest" description="Disordered" evidence="8">
    <location>
        <begin position="1406"/>
        <end position="1432"/>
    </location>
</feature>
<dbReference type="GO" id="GO:0032456">
    <property type="term" value="P:endocytic recycling"/>
    <property type="evidence" value="ECO:0007669"/>
    <property type="project" value="TreeGrafter"/>
</dbReference>
<evidence type="ECO:0000256" key="1">
    <source>
        <dbReference type="ARBA" id="ARBA00004214"/>
    </source>
</evidence>
<accession>A0AAD1WIE7</accession>
<feature type="compositionally biased region" description="Basic and acidic residues" evidence="8">
    <location>
        <begin position="1422"/>
        <end position="1432"/>
    </location>
</feature>
<dbReference type="InterPro" id="IPR019018">
    <property type="entry name" value="Rab-bd_FIP-RBD"/>
</dbReference>